<dbReference type="Pfam" id="PF18785">
    <property type="entry name" value="Inv-AAD"/>
    <property type="match status" value="1"/>
</dbReference>
<dbReference type="Proteomes" id="UP000614334">
    <property type="component" value="Unassembled WGS sequence"/>
</dbReference>
<proteinExistence type="predicted"/>
<name>A0A8H7IB85_9AGAM</name>
<reference evidence="2" key="1">
    <citation type="submission" date="2020-09" db="EMBL/GenBank/DDBJ databases">
        <title>Comparative genome analyses of four rice-infecting Rhizoctonia solani isolates reveal extensive enrichment of homogalacturonan modification genes.</title>
        <authorList>
            <person name="Lee D.-Y."/>
            <person name="Jeon J."/>
            <person name="Kim K.-T."/>
            <person name="Cheong K."/>
            <person name="Song H."/>
            <person name="Choi G."/>
            <person name="Ko J."/>
            <person name="Opiyo S.O."/>
            <person name="Zuo S."/>
            <person name="Madhav S."/>
            <person name="Lee Y.-H."/>
            <person name="Wang G.-L."/>
        </authorList>
    </citation>
    <scope>NUCLEOTIDE SEQUENCE</scope>
    <source>
        <strain evidence="2">AG1-IA B2</strain>
    </source>
</reference>
<dbReference type="GO" id="GO:0008835">
    <property type="term" value="F:diaminohydroxyphosphoribosylaminopyrimidine deaminase activity"/>
    <property type="evidence" value="ECO:0007669"/>
    <property type="project" value="TreeGrafter"/>
</dbReference>
<sequence length="176" mass="18771">MSEQIPREERVRYMRLALEEAAKCEPVPTAFCVGCVITVPTLGEGTISQKILSTGYSRELAGNTHAEANALAKAHALAGAEELRRSFGQGAEPSTLLRLADVYTTLEPCSVRLSGLAPCADALVAAGIRNCIIGVKEPADFVQCEGTKKLQDAGIGIIWLDDLESECLAMARRGHS</sequence>
<accession>A0A8H7IB85</accession>
<feature type="domain" description="CMP/dCMP-type deaminase" evidence="1">
    <location>
        <begin position="8"/>
        <end position="144"/>
    </location>
</feature>
<dbReference type="PROSITE" id="PS51747">
    <property type="entry name" value="CYT_DCMP_DEAMINASES_2"/>
    <property type="match status" value="1"/>
</dbReference>
<dbReference type="GO" id="GO:0006139">
    <property type="term" value="P:nucleobase-containing compound metabolic process"/>
    <property type="evidence" value="ECO:0007669"/>
    <property type="project" value="UniProtKB-ARBA"/>
</dbReference>
<evidence type="ECO:0000259" key="1">
    <source>
        <dbReference type="PROSITE" id="PS51747"/>
    </source>
</evidence>
<organism evidence="2 3">
    <name type="scientific">Rhizoctonia solani</name>
    <dbReference type="NCBI Taxonomy" id="456999"/>
    <lineage>
        <taxon>Eukaryota</taxon>
        <taxon>Fungi</taxon>
        <taxon>Dikarya</taxon>
        <taxon>Basidiomycota</taxon>
        <taxon>Agaricomycotina</taxon>
        <taxon>Agaricomycetes</taxon>
        <taxon>Cantharellales</taxon>
        <taxon>Ceratobasidiaceae</taxon>
        <taxon>Rhizoctonia</taxon>
    </lineage>
</organism>
<protein>
    <submittedName>
        <fullName evidence="2">Cytidine and deoxycytidylate deaminase zinc-binding region</fullName>
    </submittedName>
</protein>
<dbReference type="PANTHER" id="PTHR11079">
    <property type="entry name" value="CYTOSINE DEAMINASE FAMILY MEMBER"/>
    <property type="match status" value="1"/>
</dbReference>
<dbReference type="InterPro" id="IPR002125">
    <property type="entry name" value="CMP_dCMP_dom"/>
</dbReference>
<comment type="caution">
    <text evidence="2">The sequence shown here is derived from an EMBL/GenBank/DDBJ whole genome shotgun (WGS) entry which is preliminary data.</text>
</comment>
<dbReference type="AlphaFoldDB" id="A0A8H7IB85"/>
<dbReference type="EMBL" id="JACYCF010000011">
    <property type="protein sequence ID" value="KAF8754329.1"/>
    <property type="molecule type" value="Genomic_DNA"/>
</dbReference>
<gene>
    <name evidence="2" type="ORF">RHS01_06273</name>
</gene>
<dbReference type="Gene3D" id="3.40.140.10">
    <property type="entry name" value="Cytidine Deaminase, domain 2"/>
    <property type="match status" value="1"/>
</dbReference>
<dbReference type="PANTHER" id="PTHR11079:SF162">
    <property type="entry name" value="RIBOFLAVIN BIOSYNTHESIS PROTEIN PYRD, CHLOROPLASTIC"/>
    <property type="match status" value="1"/>
</dbReference>
<dbReference type="SUPFAM" id="SSF53927">
    <property type="entry name" value="Cytidine deaminase-like"/>
    <property type="match status" value="1"/>
</dbReference>
<evidence type="ECO:0000313" key="2">
    <source>
        <dbReference type="EMBL" id="KAF8754329.1"/>
    </source>
</evidence>
<evidence type="ECO:0000313" key="3">
    <source>
        <dbReference type="Proteomes" id="UP000614334"/>
    </source>
</evidence>
<dbReference type="InterPro" id="IPR016193">
    <property type="entry name" value="Cytidine_deaminase-like"/>
</dbReference>